<evidence type="ECO:0000256" key="1">
    <source>
        <dbReference type="SAM" id="Coils"/>
    </source>
</evidence>
<sequence>MNLNQHSSAQDVDLDWFHRERPTTGYLNNLYMPIVNADEGSQGNSEVFVDCRNGIANPTLTPDVASKKIAKPMPRHPKDESLNHELVVDRILHSALPGLPDAEASKQQMVQVDTAKDKESKEAIQHQNLTTLFRDNGLAVNYVYMPLLEPSHGSTGPLVNGYNPAKRSSLSLEDHSLPSGIPSTAEFVEINHLIAQGLPDQIPSLEEQLKLSQGTIATQAKLIRKLHANIDKARAHMNMVTKKQVLAWAKEMDLQKERIELLEESIAIIEDNNTNLKIAVDFGVKILGCCFHREWALWQFSDRLENKSRGRSRSLLRNLCNFNTKAKKVKDANLQAGKYPHGYQWDIFGRGPEPSNSTGVPRGIRDALGIDHEQSQLRAIHLTNGSISKNDSAFPNAEKKALARMARLNMDLMNNDCEEWLTLVRGCRNRPTGIEDVYDDFTS</sequence>
<reference evidence="2" key="1">
    <citation type="journal article" date="2021" name="Nat. Commun.">
        <title>Genetic determinants of endophytism in the Arabidopsis root mycobiome.</title>
        <authorList>
            <person name="Mesny F."/>
            <person name="Miyauchi S."/>
            <person name="Thiergart T."/>
            <person name="Pickel B."/>
            <person name="Atanasova L."/>
            <person name="Karlsson M."/>
            <person name="Huettel B."/>
            <person name="Barry K.W."/>
            <person name="Haridas S."/>
            <person name="Chen C."/>
            <person name="Bauer D."/>
            <person name="Andreopoulos W."/>
            <person name="Pangilinan J."/>
            <person name="LaButti K."/>
            <person name="Riley R."/>
            <person name="Lipzen A."/>
            <person name="Clum A."/>
            <person name="Drula E."/>
            <person name="Henrissat B."/>
            <person name="Kohler A."/>
            <person name="Grigoriev I.V."/>
            <person name="Martin F.M."/>
            <person name="Hacquard S."/>
        </authorList>
    </citation>
    <scope>NUCLEOTIDE SEQUENCE</scope>
    <source>
        <strain evidence="2">MPI-CAGE-CH-0243</strain>
    </source>
</reference>
<organism evidence="2 3">
    <name type="scientific">Dendryphion nanum</name>
    <dbReference type="NCBI Taxonomy" id="256645"/>
    <lineage>
        <taxon>Eukaryota</taxon>
        <taxon>Fungi</taxon>
        <taxon>Dikarya</taxon>
        <taxon>Ascomycota</taxon>
        <taxon>Pezizomycotina</taxon>
        <taxon>Dothideomycetes</taxon>
        <taxon>Pleosporomycetidae</taxon>
        <taxon>Pleosporales</taxon>
        <taxon>Torulaceae</taxon>
        <taxon>Dendryphion</taxon>
    </lineage>
</organism>
<proteinExistence type="predicted"/>
<protein>
    <submittedName>
        <fullName evidence="2">Uncharacterized protein</fullName>
    </submittedName>
</protein>
<accession>A0A9P9DS50</accession>
<dbReference type="AlphaFoldDB" id="A0A9P9DS50"/>
<comment type="caution">
    <text evidence="2">The sequence shown here is derived from an EMBL/GenBank/DDBJ whole genome shotgun (WGS) entry which is preliminary data.</text>
</comment>
<dbReference type="Proteomes" id="UP000700596">
    <property type="component" value="Unassembled WGS sequence"/>
</dbReference>
<name>A0A9P9DS50_9PLEO</name>
<keyword evidence="1" id="KW-0175">Coiled coil</keyword>
<dbReference type="OrthoDB" id="3684136at2759"/>
<gene>
    <name evidence="2" type="ORF">B0J11DRAFT_530528</name>
</gene>
<keyword evidence="3" id="KW-1185">Reference proteome</keyword>
<evidence type="ECO:0000313" key="2">
    <source>
        <dbReference type="EMBL" id="KAH7124034.1"/>
    </source>
</evidence>
<dbReference type="EMBL" id="JAGMWT010000008">
    <property type="protein sequence ID" value="KAH7124034.1"/>
    <property type="molecule type" value="Genomic_DNA"/>
</dbReference>
<feature type="coiled-coil region" evidence="1">
    <location>
        <begin position="252"/>
        <end position="279"/>
    </location>
</feature>
<evidence type="ECO:0000313" key="3">
    <source>
        <dbReference type="Proteomes" id="UP000700596"/>
    </source>
</evidence>